<dbReference type="AlphaFoldDB" id="A0A816IET6"/>
<organism evidence="1">
    <name type="scientific">Brassica napus</name>
    <name type="common">Rape</name>
    <dbReference type="NCBI Taxonomy" id="3708"/>
    <lineage>
        <taxon>Eukaryota</taxon>
        <taxon>Viridiplantae</taxon>
        <taxon>Streptophyta</taxon>
        <taxon>Embryophyta</taxon>
        <taxon>Tracheophyta</taxon>
        <taxon>Spermatophyta</taxon>
        <taxon>Magnoliopsida</taxon>
        <taxon>eudicotyledons</taxon>
        <taxon>Gunneridae</taxon>
        <taxon>Pentapetalae</taxon>
        <taxon>rosids</taxon>
        <taxon>malvids</taxon>
        <taxon>Brassicales</taxon>
        <taxon>Brassicaceae</taxon>
        <taxon>Brassiceae</taxon>
        <taxon>Brassica</taxon>
    </lineage>
</organism>
<dbReference type="EMBL" id="HG994367">
    <property type="protein sequence ID" value="CAF1702873.1"/>
    <property type="molecule type" value="Genomic_DNA"/>
</dbReference>
<protein>
    <submittedName>
        <fullName evidence="1">(rape) hypothetical protein</fullName>
    </submittedName>
</protein>
<name>A0A816IET6_BRANA</name>
<gene>
    <name evidence="1" type="ORF">DARMORV10_C03P38600.1</name>
</gene>
<proteinExistence type="predicted"/>
<evidence type="ECO:0000313" key="1">
    <source>
        <dbReference type="EMBL" id="CAF1702873.1"/>
    </source>
</evidence>
<accession>A0A816IET6</accession>
<dbReference type="Proteomes" id="UP001295469">
    <property type="component" value="Chromosome C03"/>
</dbReference>
<sequence>MSGPIKFPLMNRFSNLWSYHSKMQRVSIEASAKSERGFPRSRIDPMMATVKSKRCRRRVRIFILVK</sequence>
<reference evidence="1" key="1">
    <citation type="submission" date="2021-01" db="EMBL/GenBank/DDBJ databases">
        <authorList>
            <consortium name="Genoscope - CEA"/>
            <person name="William W."/>
        </authorList>
    </citation>
    <scope>NUCLEOTIDE SEQUENCE</scope>
</reference>